<evidence type="ECO:0000313" key="2">
    <source>
        <dbReference type="Proteomes" id="UP000012317"/>
    </source>
</evidence>
<name>N1WPC1_9FLAO</name>
<evidence type="ECO:0000313" key="1">
    <source>
        <dbReference type="EMBL" id="EMY82146.1"/>
    </source>
</evidence>
<protein>
    <submittedName>
        <fullName evidence="1">Porph ging superfamily protein</fullName>
    </submittedName>
</protein>
<comment type="caution">
    <text evidence="1">The sequence shown here is derived from an EMBL/GenBank/DDBJ whole genome shotgun (WGS) entry which is preliminary data.</text>
</comment>
<dbReference type="NCBIfam" id="TIGR01200">
    <property type="entry name" value="GLPGLI"/>
    <property type="match status" value="1"/>
</dbReference>
<accession>N1WPC1</accession>
<reference evidence="1 2" key="1">
    <citation type="journal article" date="2014" name="Genome Biol. Evol.">
        <title>Extensive gene acquisition in the extremely psychrophilic bacterial species Psychroflexus torquis and the link to sea-ice ecosystem specialism.</title>
        <authorList>
            <person name="Feng S."/>
            <person name="Powell S.M."/>
            <person name="Wilson R."/>
            <person name="Bowman J.P."/>
        </authorList>
    </citation>
    <scope>NUCLEOTIDE SEQUENCE [LARGE SCALE GENOMIC DNA]</scope>
    <source>
        <strain evidence="1 2">ACAM 44</strain>
    </source>
</reference>
<dbReference type="RefSeq" id="WP_003436420.1">
    <property type="nucleotide sequence ID" value="NZ_APLF01000003.1"/>
</dbReference>
<dbReference type="PATRIC" id="fig|1189619.4.peg.607"/>
<dbReference type="Pfam" id="PF09697">
    <property type="entry name" value="Porph_ging"/>
    <property type="match status" value="1"/>
</dbReference>
<gene>
    <name evidence="1" type="ORF">pgond44_02873</name>
</gene>
<dbReference type="InterPro" id="IPR005901">
    <property type="entry name" value="GLPGLI"/>
</dbReference>
<dbReference type="STRING" id="1189619.pgond44_02873"/>
<dbReference type="EMBL" id="APLF01000003">
    <property type="protein sequence ID" value="EMY82146.1"/>
    <property type="molecule type" value="Genomic_DNA"/>
</dbReference>
<dbReference type="Proteomes" id="UP000012317">
    <property type="component" value="Unassembled WGS sequence"/>
</dbReference>
<keyword evidence="2" id="KW-1185">Reference proteome</keyword>
<dbReference type="AlphaFoldDB" id="N1WPC1"/>
<sequence length="236" mass="27912">MRFTLFILISFQCFSQKGIEVIYKYESNFKKEIPEQILYGKFLKAAKKILPNYDFKLLADMNESIYYLKKELDNDAYPQEFKEMILRTANSNGIFYSDVSNNKFIEQKNAFGKLYKIISDFETFDWKIINEYKKISGFKCKKATLNYNVGNKKNNNQNREIAAWFTPEINYPFGPIGFRGLPGLILELNVNWDYSYKFEMSKIEFVYNLEINAPVEGETIKLQDYEKLNRSAVFQK</sequence>
<proteinExistence type="predicted"/>
<dbReference type="eggNOG" id="ENOG502Z8ZW">
    <property type="taxonomic scope" value="Bacteria"/>
</dbReference>
<organism evidence="1 2">
    <name type="scientific">Psychroflexus gondwanensis ACAM 44</name>
    <dbReference type="NCBI Taxonomy" id="1189619"/>
    <lineage>
        <taxon>Bacteria</taxon>
        <taxon>Pseudomonadati</taxon>
        <taxon>Bacteroidota</taxon>
        <taxon>Flavobacteriia</taxon>
        <taxon>Flavobacteriales</taxon>
        <taxon>Flavobacteriaceae</taxon>
        <taxon>Psychroflexus</taxon>
    </lineage>
</organism>